<evidence type="ECO:0008006" key="3">
    <source>
        <dbReference type="Google" id="ProtNLM"/>
    </source>
</evidence>
<sequence>MNRFLISSVLLLTMLLGCVAYPTTRSYFEPNSEDGVLTATSGCGYHTTKLDSLVREIGDISIQVIPEYLEADNLKVTIFIKRENDYVSFEPESVVLDAKSVTTSGDENQTQLKASDITSSLQVPTKSTPYYGQWYVLTFPVAADELNGISITLSVESLALGENSTNDLVFRFTKIAKQDFYYNSINC</sequence>
<comment type="caution">
    <text evidence="1">The sequence shown here is derived from an EMBL/GenBank/DDBJ whole genome shotgun (WGS) entry which is preliminary data.</text>
</comment>
<accession>L8JE68</accession>
<dbReference type="RefSeq" id="WP_007462485.1">
    <property type="nucleotide sequence ID" value="NZ_AMZO01000003.1"/>
</dbReference>
<proteinExistence type="predicted"/>
<evidence type="ECO:0000313" key="2">
    <source>
        <dbReference type="Proteomes" id="UP000011134"/>
    </source>
</evidence>
<dbReference type="EMBL" id="AMZO01000003">
    <property type="protein sequence ID" value="ELR67130.1"/>
    <property type="molecule type" value="Genomic_DNA"/>
</dbReference>
<dbReference type="Proteomes" id="UP000011134">
    <property type="component" value="Unassembled WGS sequence"/>
</dbReference>
<dbReference type="PATRIC" id="fig|1056511.3.peg.700"/>
<dbReference type="PROSITE" id="PS51257">
    <property type="entry name" value="PROKAR_LIPOPROTEIN"/>
    <property type="match status" value="1"/>
</dbReference>
<organism evidence="1 2">
    <name type="scientific">Photobacterium marinum</name>
    <dbReference type="NCBI Taxonomy" id="1056511"/>
    <lineage>
        <taxon>Bacteria</taxon>
        <taxon>Pseudomonadati</taxon>
        <taxon>Pseudomonadota</taxon>
        <taxon>Gammaproteobacteria</taxon>
        <taxon>Vibrionales</taxon>
        <taxon>Vibrionaceae</taxon>
        <taxon>Photobacterium</taxon>
    </lineage>
</organism>
<dbReference type="AlphaFoldDB" id="L8JE68"/>
<protein>
    <recommendedName>
        <fullName evidence="3">Lipoprotein</fullName>
    </recommendedName>
</protein>
<keyword evidence="2" id="KW-1185">Reference proteome</keyword>
<name>L8JE68_9GAMM</name>
<reference evidence="1 2" key="1">
    <citation type="submission" date="2012-12" db="EMBL/GenBank/DDBJ databases">
        <title>Genome Assembly of Photobacterium sp. AK15.</title>
        <authorList>
            <person name="Khatri I."/>
            <person name="Vaidya B."/>
            <person name="Srinivas T.N.R."/>
            <person name="Subramanian S."/>
            <person name="Pinnaka A."/>
        </authorList>
    </citation>
    <scope>NUCLEOTIDE SEQUENCE [LARGE SCALE GENOMIC DNA]</scope>
    <source>
        <strain evidence="1 2">AK15</strain>
    </source>
</reference>
<gene>
    <name evidence="1" type="ORF">C942_02638</name>
</gene>
<dbReference type="OrthoDB" id="5872230at2"/>
<evidence type="ECO:0000313" key="1">
    <source>
        <dbReference type="EMBL" id="ELR67130.1"/>
    </source>
</evidence>